<evidence type="ECO:0000313" key="3">
    <source>
        <dbReference type="Proteomes" id="UP000009071"/>
    </source>
</evidence>
<feature type="compositionally biased region" description="Polar residues" evidence="1">
    <location>
        <begin position="15"/>
        <end position="25"/>
    </location>
</feature>
<dbReference type="HOGENOM" id="CLU_2896768_0_0_7"/>
<keyword evidence="3" id="KW-1185">Reference proteome</keyword>
<dbReference type="Proteomes" id="UP000009071">
    <property type="component" value="Chromosome"/>
</dbReference>
<sequence length="62" mass="6604">MPSRSDRHGAVKALQTPTSVHSALTSARKPVFSDEPRPLSIACRQGRTRLTIGSLTAGTGWS</sequence>
<evidence type="ECO:0000256" key="1">
    <source>
        <dbReference type="SAM" id="MobiDB-lite"/>
    </source>
</evidence>
<dbReference type="KEGG" id="dma:DMR_20830"/>
<dbReference type="AlphaFoldDB" id="C4XS51"/>
<organism evidence="2 3">
    <name type="scientific">Solidesulfovibrio magneticus (strain ATCC 700980 / DSM 13731 / RS-1)</name>
    <name type="common">Desulfovibrio magneticus</name>
    <dbReference type="NCBI Taxonomy" id="573370"/>
    <lineage>
        <taxon>Bacteria</taxon>
        <taxon>Pseudomonadati</taxon>
        <taxon>Thermodesulfobacteriota</taxon>
        <taxon>Desulfovibrionia</taxon>
        <taxon>Desulfovibrionales</taxon>
        <taxon>Desulfovibrionaceae</taxon>
        <taxon>Solidesulfovibrio</taxon>
    </lineage>
</organism>
<protein>
    <submittedName>
        <fullName evidence="2">Uncharacterized protein</fullName>
    </submittedName>
</protein>
<dbReference type="EMBL" id="AP010904">
    <property type="protein sequence ID" value="BAH75573.1"/>
    <property type="molecule type" value="Genomic_DNA"/>
</dbReference>
<reference evidence="2 3" key="1">
    <citation type="journal article" date="2009" name="Genome Res.">
        <title>Whole genome sequence of Desulfovibrio magneticus strain RS-1 revealed common gene clusters in magnetotactic bacteria.</title>
        <authorList>
            <person name="Nakazawa H."/>
            <person name="Arakaki A."/>
            <person name="Narita-Yamada S."/>
            <person name="Yashiro I."/>
            <person name="Jinno K."/>
            <person name="Aoki N."/>
            <person name="Tsuruyama A."/>
            <person name="Okamura Y."/>
            <person name="Tanikawa S."/>
            <person name="Fujita N."/>
            <person name="Takeyama H."/>
            <person name="Matsunaga T."/>
        </authorList>
    </citation>
    <scope>NUCLEOTIDE SEQUENCE [LARGE SCALE GENOMIC DNA]</scope>
    <source>
        <strain evidence="3">ATCC 700980 / DSM 13731 / RS-1</strain>
    </source>
</reference>
<proteinExistence type="predicted"/>
<gene>
    <name evidence="2" type="ordered locus">DMR_20830</name>
</gene>
<name>C4XS51_SOLM1</name>
<evidence type="ECO:0000313" key="2">
    <source>
        <dbReference type="EMBL" id="BAH75573.1"/>
    </source>
</evidence>
<feature type="region of interest" description="Disordered" evidence="1">
    <location>
        <begin position="1"/>
        <end position="34"/>
    </location>
</feature>
<accession>C4XS51</accession>